<organism evidence="2 3">
    <name type="scientific">Cytobacillus solani</name>
    <dbReference type="NCBI Taxonomy" id="1637975"/>
    <lineage>
        <taxon>Bacteria</taxon>
        <taxon>Bacillati</taxon>
        <taxon>Bacillota</taxon>
        <taxon>Bacilli</taxon>
        <taxon>Bacillales</taxon>
        <taxon>Bacillaceae</taxon>
        <taxon>Cytobacillus</taxon>
    </lineage>
</organism>
<dbReference type="PATRIC" id="fig|1637975.4.peg.3860"/>
<dbReference type="InterPro" id="IPR006901">
    <property type="entry name" value="TrmK"/>
</dbReference>
<reference evidence="2 3" key="1">
    <citation type="submission" date="2015-09" db="EMBL/GenBank/DDBJ databases">
        <title>Genome sequencing project for genomic taxonomy and phylogenomics of Bacillus-like bacteria.</title>
        <authorList>
            <person name="Liu B."/>
            <person name="Wang J."/>
            <person name="Zhu Y."/>
            <person name="Liu G."/>
            <person name="Chen Q."/>
            <person name="Chen Z."/>
            <person name="Lan J."/>
            <person name="Che J."/>
            <person name="Ge C."/>
            <person name="Shi H."/>
            <person name="Pan Z."/>
            <person name="Liu X."/>
        </authorList>
    </citation>
    <scope>NUCLEOTIDE SEQUENCE [LARGE SCALE GENOMIC DNA]</scope>
    <source>
        <strain evidence="2 3">FJAT-18043</strain>
    </source>
</reference>
<name>A0A0Q3TBB0_9BACI</name>
<proteinExistence type="predicted"/>
<dbReference type="Gene3D" id="1.10.287.1890">
    <property type="match status" value="1"/>
</dbReference>
<keyword evidence="3" id="KW-1185">Reference proteome</keyword>
<keyword evidence="2" id="KW-0808">Transferase</keyword>
<dbReference type="GO" id="GO:0160105">
    <property type="term" value="F:tRNA (adenine(22)-N1)-methyltransferase activity"/>
    <property type="evidence" value="ECO:0007669"/>
    <property type="project" value="InterPro"/>
</dbReference>
<dbReference type="InterPro" id="IPR029063">
    <property type="entry name" value="SAM-dependent_MTases_sf"/>
</dbReference>
<dbReference type="SUPFAM" id="SSF53335">
    <property type="entry name" value="S-adenosyl-L-methionine-dependent methyltransferases"/>
    <property type="match status" value="1"/>
</dbReference>
<dbReference type="EMBL" id="LJIX01000006">
    <property type="protein sequence ID" value="KQL20549.1"/>
    <property type="molecule type" value="Genomic_DNA"/>
</dbReference>
<accession>A0A0Q3TBB0</accession>
<keyword evidence="2" id="KW-0489">Methyltransferase</keyword>
<dbReference type="Gene3D" id="3.40.50.150">
    <property type="entry name" value="Vaccinia Virus protein VP39"/>
    <property type="match status" value="1"/>
</dbReference>
<dbReference type="RefSeq" id="WP_056685738.1">
    <property type="nucleotide sequence ID" value="NZ_LJIX01000006.1"/>
</dbReference>
<dbReference type="PANTHER" id="PTHR38451:SF1">
    <property type="entry name" value="TRNA (ADENINE(22)-N(1))-METHYLTRANSFERASE"/>
    <property type="match status" value="1"/>
</dbReference>
<feature type="coiled-coil region" evidence="1">
    <location>
        <begin position="189"/>
        <end position="223"/>
    </location>
</feature>
<dbReference type="PIRSF" id="PIRSF018637">
    <property type="entry name" value="TrmK"/>
    <property type="match status" value="1"/>
</dbReference>
<dbReference type="STRING" id="1637975.AN957_19480"/>
<comment type="caution">
    <text evidence="2">The sequence shown here is derived from an EMBL/GenBank/DDBJ whole genome shotgun (WGS) entry which is preliminary data.</text>
</comment>
<gene>
    <name evidence="2" type="ORF">AN957_19480</name>
</gene>
<dbReference type="PANTHER" id="PTHR38451">
    <property type="entry name" value="TRNA (ADENINE(22)-N(1))-METHYLTRANSFERASE"/>
    <property type="match status" value="1"/>
</dbReference>
<dbReference type="Proteomes" id="UP000050996">
    <property type="component" value="Unassembled WGS sequence"/>
</dbReference>
<evidence type="ECO:0000256" key="1">
    <source>
        <dbReference type="SAM" id="Coils"/>
    </source>
</evidence>
<sequence length="235" mass="26449">MNTEKLSQRLEAVANYIPRGSRLADIGSDHAYLPCYAVKKGVVPFAVAGEVVEGPYQSAKRQVKMKGLDEQIIVRKGNGLEVIALGEIDCVTIAGMGGALIASILEEGKNKLDSVKRLILQPNISALTTRQWLLDNAWELIAEEILEEDDKIYEIVVAEKGDPLKPYKNLQKELLLGPLLMKQSSAPFQKKWRNELKNWQRILKQLENAAESEETILKKKELNEKIRMVEEVLDK</sequence>
<protein>
    <submittedName>
        <fullName evidence="2">SAM-dependent methyltransferase</fullName>
    </submittedName>
</protein>
<dbReference type="Pfam" id="PF04816">
    <property type="entry name" value="TrmK"/>
    <property type="match status" value="1"/>
</dbReference>
<evidence type="ECO:0000313" key="2">
    <source>
        <dbReference type="EMBL" id="KQL20549.1"/>
    </source>
</evidence>
<dbReference type="GO" id="GO:0032259">
    <property type="term" value="P:methylation"/>
    <property type="evidence" value="ECO:0007669"/>
    <property type="project" value="UniProtKB-KW"/>
</dbReference>
<keyword evidence="1" id="KW-0175">Coiled coil</keyword>
<evidence type="ECO:0000313" key="3">
    <source>
        <dbReference type="Proteomes" id="UP000050996"/>
    </source>
</evidence>
<dbReference type="AlphaFoldDB" id="A0A0Q3TBB0"/>